<protein>
    <submittedName>
        <fullName evidence="2">NR LBD domain-containing protein</fullName>
    </submittedName>
</protein>
<sequence>MISSSRERDGLSSRNKNCSTSTDGATTMNESSSPTSINEFKFSTEAPLTALSDRLTASPNSTVQRPPSTSLTLNCKREPGDADSGVDMSITTALTTVSSTSPTTSASGMDCMHAASDDETTPLPAPSGPILTNSCMEFVLPIPQQVPDDLQNTIQFMCETASRLLFLSVHWIKNIPTLSQRAIPLGTTMKAKWCDIFVLGLMQCAPEFSLSNILMAMSTHLSTCARFGKLQF</sequence>
<evidence type="ECO:0000313" key="1">
    <source>
        <dbReference type="Proteomes" id="UP000887579"/>
    </source>
</evidence>
<dbReference type="WBParaSite" id="ES5_v2.g26835.t1">
    <property type="protein sequence ID" value="ES5_v2.g26835.t1"/>
    <property type="gene ID" value="ES5_v2.g26835"/>
</dbReference>
<accession>A0AC34GAX9</accession>
<reference evidence="2" key="1">
    <citation type="submission" date="2022-11" db="UniProtKB">
        <authorList>
            <consortium name="WormBaseParasite"/>
        </authorList>
    </citation>
    <scope>IDENTIFICATION</scope>
</reference>
<dbReference type="Proteomes" id="UP000887579">
    <property type="component" value="Unplaced"/>
</dbReference>
<name>A0AC34GAX9_9BILA</name>
<organism evidence="1 2">
    <name type="scientific">Panagrolaimus sp. ES5</name>
    <dbReference type="NCBI Taxonomy" id="591445"/>
    <lineage>
        <taxon>Eukaryota</taxon>
        <taxon>Metazoa</taxon>
        <taxon>Ecdysozoa</taxon>
        <taxon>Nematoda</taxon>
        <taxon>Chromadorea</taxon>
        <taxon>Rhabditida</taxon>
        <taxon>Tylenchina</taxon>
        <taxon>Panagrolaimomorpha</taxon>
        <taxon>Panagrolaimoidea</taxon>
        <taxon>Panagrolaimidae</taxon>
        <taxon>Panagrolaimus</taxon>
    </lineage>
</organism>
<evidence type="ECO:0000313" key="2">
    <source>
        <dbReference type="WBParaSite" id="ES5_v2.g26835.t1"/>
    </source>
</evidence>
<proteinExistence type="predicted"/>